<dbReference type="RefSeq" id="WP_310227632.1">
    <property type="nucleotide sequence ID" value="NZ_JAVDWV010000029.1"/>
</dbReference>
<proteinExistence type="predicted"/>
<comment type="caution">
    <text evidence="1">The sequence shown here is derived from an EMBL/GenBank/DDBJ whole genome shotgun (WGS) entry which is preliminary data.</text>
</comment>
<keyword evidence="2" id="KW-1185">Reference proteome</keyword>
<accession>A0ABU1X7J7</accession>
<sequence>MWEILSIIGRFDMPMLRHALSGTEYHDNGDGTVLVVGKNGKTGVFTRSGEWISGERRTADTEMCRWVSFSDRKSYFRRV</sequence>
<dbReference type="Proteomes" id="UP001267638">
    <property type="component" value="Unassembled WGS sequence"/>
</dbReference>
<protein>
    <submittedName>
        <fullName evidence="1">Uncharacterized protein</fullName>
    </submittedName>
</protein>
<evidence type="ECO:0000313" key="1">
    <source>
        <dbReference type="EMBL" id="MDR7157102.1"/>
    </source>
</evidence>
<name>A0ABU1X7J7_SPHXE</name>
<dbReference type="EMBL" id="JAVDWV010000029">
    <property type="protein sequence ID" value="MDR7157102.1"/>
    <property type="molecule type" value="Genomic_DNA"/>
</dbReference>
<organism evidence="1 2">
    <name type="scientific">Sphingobium xenophagum</name>
    <dbReference type="NCBI Taxonomy" id="121428"/>
    <lineage>
        <taxon>Bacteria</taxon>
        <taxon>Pseudomonadati</taxon>
        <taxon>Pseudomonadota</taxon>
        <taxon>Alphaproteobacteria</taxon>
        <taxon>Sphingomonadales</taxon>
        <taxon>Sphingomonadaceae</taxon>
        <taxon>Sphingobium</taxon>
    </lineage>
</organism>
<gene>
    <name evidence="1" type="ORF">J2W40_003950</name>
</gene>
<reference evidence="1 2" key="1">
    <citation type="submission" date="2023-07" db="EMBL/GenBank/DDBJ databases">
        <title>Sorghum-associated microbial communities from plants grown in Nebraska, USA.</title>
        <authorList>
            <person name="Schachtman D."/>
        </authorList>
    </citation>
    <scope>NUCLEOTIDE SEQUENCE [LARGE SCALE GENOMIC DNA]</scope>
    <source>
        <strain evidence="1 2">4256</strain>
    </source>
</reference>
<evidence type="ECO:0000313" key="2">
    <source>
        <dbReference type="Proteomes" id="UP001267638"/>
    </source>
</evidence>